<keyword evidence="2" id="KW-1185">Reference proteome</keyword>
<dbReference type="InParanoid" id="A0A0C2SJ97"/>
<proteinExistence type="predicted"/>
<evidence type="ECO:0000313" key="1">
    <source>
        <dbReference type="EMBL" id="KIL63295.1"/>
    </source>
</evidence>
<dbReference type="AlphaFoldDB" id="A0A0C2SJ97"/>
<sequence>MNTKEGLYSRKIGSETSSSKVKAARLLQKSTTPYLPPLRVARCWKIPSASSRGRGCAIDI</sequence>
<protein>
    <submittedName>
        <fullName evidence="1">Uncharacterized protein</fullName>
    </submittedName>
</protein>
<reference evidence="1 2" key="1">
    <citation type="submission" date="2014-04" db="EMBL/GenBank/DDBJ databases">
        <title>Evolutionary Origins and Diversification of the Mycorrhizal Mutualists.</title>
        <authorList>
            <consortium name="DOE Joint Genome Institute"/>
            <consortium name="Mycorrhizal Genomics Consortium"/>
            <person name="Kohler A."/>
            <person name="Kuo A."/>
            <person name="Nagy L.G."/>
            <person name="Floudas D."/>
            <person name="Copeland A."/>
            <person name="Barry K.W."/>
            <person name="Cichocki N."/>
            <person name="Veneault-Fourrey C."/>
            <person name="LaButti K."/>
            <person name="Lindquist E.A."/>
            <person name="Lipzen A."/>
            <person name="Lundell T."/>
            <person name="Morin E."/>
            <person name="Murat C."/>
            <person name="Riley R."/>
            <person name="Ohm R."/>
            <person name="Sun H."/>
            <person name="Tunlid A."/>
            <person name="Henrissat B."/>
            <person name="Grigoriev I.V."/>
            <person name="Hibbett D.S."/>
            <person name="Martin F."/>
        </authorList>
    </citation>
    <scope>NUCLEOTIDE SEQUENCE [LARGE SCALE GENOMIC DNA]</scope>
    <source>
        <strain evidence="1 2">Koide BX008</strain>
    </source>
</reference>
<organism evidence="1 2">
    <name type="scientific">Amanita muscaria (strain Koide BX008)</name>
    <dbReference type="NCBI Taxonomy" id="946122"/>
    <lineage>
        <taxon>Eukaryota</taxon>
        <taxon>Fungi</taxon>
        <taxon>Dikarya</taxon>
        <taxon>Basidiomycota</taxon>
        <taxon>Agaricomycotina</taxon>
        <taxon>Agaricomycetes</taxon>
        <taxon>Agaricomycetidae</taxon>
        <taxon>Agaricales</taxon>
        <taxon>Pluteineae</taxon>
        <taxon>Amanitaceae</taxon>
        <taxon>Amanita</taxon>
    </lineage>
</organism>
<accession>A0A0C2SJ97</accession>
<dbReference type="Proteomes" id="UP000054549">
    <property type="component" value="Unassembled WGS sequence"/>
</dbReference>
<dbReference type="EMBL" id="KN818260">
    <property type="protein sequence ID" value="KIL63295.1"/>
    <property type="molecule type" value="Genomic_DNA"/>
</dbReference>
<dbReference type="HOGENOM" id="CLU_2941260_0_0_1"/>
<gene>
    <name evidence="1" type="ORF">M378DRAFT_164583</name>
</gene>
<evidence type="ECO:0000313" key="2">
    <source>
        <dbReference type="Proteomes" id="UP000054549"/>
    </source>
</evidence>
<name>A0A0C2SJ97_AMAMK</name>